<dbReference type="InterPro" id="IPR025405">
    <property type="entry name" value="DUF4131"/>
</dbReference>
<dbReference type="Pfam" id="PF03772">
    <property type="entry name" value="Competence"/>
    <property type="match status" value="1"/>
</dbReference>
<evidence type="ECO:0000259" key="7">
    <source>
        <dbReference type="SMART" id="SM00849"/>
    </source>
</evidence>
<keyword evidence="3 6" id="KW-0812">Transmembrane</keyword>
<comment type="caution">
    <text evidence="8">The sequence shown here is derived from an EMBL/GenBank/DDBJ whole genome shotgun (WGS) entry which is preliminary data.</text>
</comment>
<organism evidence="8 9">
    <name type="scientific">Blautia obeum</name>
    <dbReference type="NCBI Taxonomy" id="40520"/>
    <lineage>
        <taxon>Bacteria</taxon>
        <taxon>Bacillati</taxon>
        <taxon>Bacillota</taxon>
        <taxon>Clostridia</taxon>
        <taxon>Lachnospirales</taxon>
        <taxon>Lachnospiraceae</taxon>
        <taxon>Blautia</taxon>
    </lineage>
</organism>
<evidence type="ECO:0000256" key="3">
    <source>
        <dbReference type="ARBA" id="ARBA00022692"/>
    </source>
</evidence>
<dbReference type="CDD" id="cd07731">
    <property type="entry name" value="ComA-like_MBL-fold"/>
    <property type="match status" value="1"/>
</dbReference>
<evidence type="ECO:0000256" key="4">
    <source>
        <dbReference type="ARBA" id="ARBA00022989"/>
    </source>
</evidence>
<dbReference type="GO" id="GO:0030420">
    <property type="term" value="P:establishment of competence for transformation"/>
    <property type="evidence" value="ECO:0007669"/>
    <property type="project" value="InterPro"/>
</dbReference>
<dbReference type="SMART" id="SM00849">
    <property type="entry name" value="Lactamase_B"/>
    <property type="match status" value="1"/>
</dbReference>
<dbReference type="Pfam" id="PF13567">
    <property type="entry name" value="DUF4131"/>
    <property type="match status" value="1"/>
</dbReference>
<keyword evidence="2" id="KW-1003">Cell membrane</keyword>
<accession>A0A414J6U3</accession>
<dbReference type="NCBIfam" id="TIGR00361">
    <property type="entry name" value="ComEC_Rec2"/>
    <property type="match status" value="1"/>
</dbReference>
<feature type="transmembrane region" description="Helical" evidence="6">
    <location>
        <begin position="224"/>
        <end position="244"/>
    </location>
</feature>
<sequence length="725" mass="78809">MKRRPVCLVCLFLMLCLYVTDLVGISMINGNPLPVSVQKYISEHPKFTVSGEVQECQAAEYSLSVYLKQVCLTVGSEQIPIENIKVYLNKEEQIRIGMFLRVCGKLEEIPGPRNPGEFDSKQYYACRKIYYQMKDGEVCDKSIGYSYFGQLLQEIRQKAETILDEAAGAYAGIFQAMILGERGNLDAETKMQYQMAGIMHILAISGLHISFVGMGFFRLLKKAGTGNGVAGAVSAFLIYAYGVVTGGSVSAMRAVGMFLVLIGAGIAGRSYDLLSAMALSAIVLLLDAPAYLYNVSFLLSFGAVIGIGALTPEICSLLNLKKRTAKSLAGSVIVWLITLPIALHAYGEVSLAGVILNLLVLPTSGIVLASGIFALPVGIFVIEIAKRVVFPGKCVLFFYEKLCEVVGWIPHSTWIAGSPQLWQCAVYYVMLGVAFTGVKWGKKAASVALVIFAVVFLGYHSRNGLTITCLDIGQGDCCVLKMPGGENFLIDGGSSNKKNTAVYQILPYLKNQGIAILDGIFVSHTDQDHISGIEELLELCAQKLTTVRVKNLILPDWDTTGGEYEKLKMLAEQTGIRVQTVREGNLLKAKEAQIEILAPENGADGSDTNEDGMVMKVHFGKFRGLFTGDIGAETEKKLLDSMEDVDFLKVAHHGSKYSTCQGFLDVVSPEIAVISCSAKNTYGHPSADTIKKLEDCGAQVEYTMKNGAITVRTDGEGIWLDRFID</sequence>
<evidence type="ECO:0000256" key="1">
    <source>
        <dbReference type="ARBA" id="ARBA00004651"/>
    </source>
</evidence>
<evidence type="ECO:0000256" key="2">
    <source>
        <dbReference type="ARBA" id="ARBA00022475"/>
    </source>
</evidence>
<dbReference type="PANTHER" id="PTHR30619">
    <property type="entry name" value="DNA INTERNALIZATION/COMPETENCE PROTEIN COMEC/REC2"/>
    <property type="match status" value="1"/>
</dbReference>
<keyword evidence="4 6" id="KW-1133">Transmembrane helix</keyword>
<feature type="transmembrane region" description="Helical" evidence="6">
    <location>
        <begin position="250"/>
        <end position="267"/>
    </location>
</feature>
<name>A0A414J6U3_9FIRM</name>
<feature type="transmembrane region" description="Helical" evidence="6">
    <location>
        <begin position="359"/>
        <end position="382"/>
    </location>
</feature>
<feature type="transmembrane region" description="Helical" evidence="6">
    <location>
        <begin position="445"/>
        <end position="461"/>
    </location>
</feature>
<dbReference type="InterPro" id="IPR004797">
    <property type="entry name" value="Competence_ComEC/Rec2"/>
</dbReference>
<dbReference type="GO" id="GO:0005886">
    <property type="term" value="C:plasma membrane"/>
    <property type="evidence" value="ECO:0007669"/>
    <property type="project" value="UniProtKB-SubCell"/>
</dbReference>
<evidence type="ECO:0000313" key="8">
    <source>
        <dbReference type="EMBL" id="RHE40181.1"/>
    </source>
</evidence>
<evidence type="ECO:0000313" key="9">
    <source>
        <dbReference type="Proteomes" id="UP000283745"/>
    </source>
</evidence>
<feature type="domain" description="Metallo-beta-lactamase" evidence="7">
    <location>
        <begin position="474"/>
        <end position="678"/>
    </location>
</feature>
<feature type="transmembrane region" description="Helical" evidence="6">
    <location>
        <begin position="274"/>
        <end position="292"/>
    </location>
</feature>
<dbReference type="InterPro" id="IPR036866">
    <property type="entry name" value="RibonucZ/Hydroxyglut_hydro"/>
</dbReference>
<comment type="subcellular location">
    <subcellularLocation>
        <location evidence="1">Cell membrane</location>
        <topology evidence="1">Multi-pass membrane protein</topology>
    </subcellularLocation>
</comment>
<dbReference type="AlphaFoldDB" id="A0A414J6U3"/>
<dbReference type="InterPro" id="IPR035681">
    <property type="entry name" value="ComA-like_MBL"/>
</dbReference>
<dbReference type="EMBL" id="QSKF01000005">
    <property type="protein sequence ID" value="RHE40181.1"/>
    <property type="molecule type" value="Genomic_DNA"/>
</dbReference>
<feature type="transmembrane region" description="Helical" evidence="6">
    <location>
        <begin position="298"/>
        <end position="320"/>
    </location>
</feature>
<proteinExistence type="predicted"/>
<evidence type="ECO:0000256" key="6">
    <source>
        <dbReference type="SAM" id="Phobius"/>
    </source>
</evidence>
<gene>
    <name evidence="8" type="ORF">DW740_07685</name>
</gene>
<dbReference type="RefSeq" id="WP_118050361.1">
    <property type="nucleotide sequence ID" value="NZ_CABJFK010000005.1"/>
</dbReference>
<dbReference type="InterPro" id="IPR052159">
    <property type="entry name" value="Competence_DNA_uptake"/>
</dbReference>
<dbReference type="Pfam" id="PF00753">
    <property type="entry name" value="Lactamase_B"/>
    <property type="match status" value="1"/>
</dbReference>
<dbReference type="SUPFAM" id="SSF56281">
    <property type="entry name" value="Metallo-hydrolase/oxidoreductase"/>
    <property type="match status" value="1"/>
</dbReference>
<dbReference type="InterPro" id="IPR004477">
    <property type="entry name" value="ComEC_N"/>
</dbReference>
<feature type="transmembrane region" description="Helical" evidence="6">
    <location>
        <begin position="197"/>
        <end position="217"/>
    </location>
</feature>
<protein>
    <submittedName>
        <fullName evidence="8">DNA internalization-related competence protein ComEC/Rec2</fullName>
    </submittedName>
</protein>
<feature type="transmembrane region" description="Helical" evidence="6">
    <location>
        <begin position="327"/>
        <end position="347"/>
    </location>
</feature>
<reference evidence="8 9" key="1">
    <citation type="submission" date="2018-08" db="EMBL/GenBank/DDBJ databases">
        <title>A genome reference for cultivated species of the human gut microbiota.</title>
        <authorList>
            <person name="Zou Y."/>
            <person name="Xue W."/>
            <person name="Luo G."/>
        </authorList>
    </citation>
    <scope>NUCLEOTIDE SEQUENCE [LARGE SCALE GENOMIC DNA]</scope>
    <source>
        <strain evidence="8 9">AM28-23</strain>
    </source>
</reference>
<dbReference type="InterPro" id="IPR001279">
    <property type="entry name" value="Metallo-B-lactamas"/>
</dbReference>
<dbReference type="Proteomes" id="UP000283745">
    <property type="component" value="Unassembled WGS sequence"/>
</dbReference>
<keyword evidence="5 6" id="KW-0472">Membrane</keyword>
<evidence type="ECO:0000256" key="5">
    <source>
        <dbReference type="ARBA" id="ARBA00023136"/>
    </source>
</evidence>
<dbReference type="PANTHER" id="PTHR30619:SF7">
    <property type="entry name" value="BETA-LACTAMASE DOMAIN PROTEIN"/>
    <property type="match status" value="1"/>
</dbReference>
<dbReference type="NCBIfam" id="TIGR00360">
    <property type="entry name" value="ComEC_N-term"/>
    <property type="match status" value="1"/>
</dbReference>
<dbReference type="Gene3D" id="3.60.15.10">
    <property type="entry name" value="Ribonuclease Z/Hydroxyacylglutathione hydrolase-like"/>
    <property type="match status" value="1"/>
</dbReference>